<keyword evidence="2" id="KW-0813">Transport</keyword>
<dbReference type="Gene3D" id="1.20.1250.20">
    <property type="entry name" value="MFS general substrate transporter like domains"/>
    <property type="match status" value="2"/>
</dbReference>
<evidence type="ECO:0000256" key="5">
    <source>
        <dbReference type="ARBA" id="ARBA00022989"/>
    </source>
</evidence>
<feature type="transmembrane region" description="Helical" evidence="8">
    <location>
        <begin position="321"/>
        <end position="342"/>
    </location>
</feature>
<dbReference type="InterPro" id="IPR005829">
    <property type="entry name" value="Sugar_transporter_CS"/>
</dbReference>
<accession>A0A238YF72</accession>
<dbReference type="InterPro" id="IPR036259">
    <property type="entry name" value="MFS_trans_sf"/>
</dbReference>
<feature type="transmembrane region" description="Helical" evidence="8">
    <location>
        <begin position="349"/>
        <end position="368"/>
    </location>
</feature>
<dbReference type="GO" id="GO:0005886">
    <property type="term" value="C:plasma membrane"/>
    <property type="evidence" value="ECO:0007669"/>
    <property type="project" value="UniProtKB-SubCell"/>
</dbReference>
<dbReference type="EMBL" id="FZNP01000005">
    <property type="protein sequence ID" value="SNR69234.1"/>
    <property type="molecule type" value="Genomic_DNA"/>
</dbReference>
<evidence type="ECO:0000313" key="10">
    <source>
        <dbReference type="EMBL" id="SNR69234.1"/>
    </source>
</evidence>
<comment type="subcellular location">
    <subcellularLocation>
        <location evidence="1">Cell inner membrane</location>
        <topology evidence="1">Multi-pass membrane protein</topology>
    </subcellularLocation>
</comment>
<keyword evidence="5 8" id="KW-1133">Transmembrane helix</keyword>
<dbReference type="PROSITE" id="PS00216">
    <property type="entry name" value="SUGAR_TRANSPORT_1"/>
    <property type="match status" value="1"/>
</dbReference>
<feature type="transmembrane region" description="Helical" evidence="8">
    <location>
        <begin position="285"/>
        <end position="309"/>
    </location>
</feature>
<feature type="transmembrane region" description="Helical" evidence="8">
    <location>
        <begin position="416"/>
        <end position="441"/>
    </location>
</feature>
<name>A0A238YF72_9ACTN</name>
<feature type="transmembrane region" description="Helical" evidence="8">
    <location>
        <begin position="77"/>
        <end position="100"/>
    </location>
</feature>
<dbReference type="OrthoDB" id="3453194at2"/>
<dbReference type="RefSeq" id="WP_089312541.1">
    <property type="nucleotide sequence ID" value="NZ_FZNP01000005.1"/>
</dbReference>
<dbReference type="InterPro" id="IPR011701">
    <property type="entry name" value="MFS"/>
</dbReference>
<keyword evidence="11" id="KW-1185">Reference proteome</keyword>
<sequence>MSGRRRVAIGAGGAVVLLAALDAYVVTTILLPVVKDLGIPVNRLERVTPVLTGFLLGYVAAMPLLGQLSDRYGRRPVLQACLVFFAAGSVVTALAHGVPVLTGGRVVQGVAGGALLPVTMALAGDLWEERQRPVVLGAVGAAQELGSVLGPLYGAGIAAAFDWRAIFWINLPLVAVAMAAVQVAVPGGRGSGPEESEANRGVRGVVPPREARPGVDVVGGLLLALGLGLLVAAVYNPEPAEAALPPWGLPALGAGAAVLAVFVLWEIRSRTRLLDLSGVRRGPLLATLGVSLLSGAALMVTLVDVVLVAQTVLHKDATDGALLLTRFLVALPVAAVAGGLVARRVGERWPMAVGMAVSAGGYLLIAGWPADLAGASYGPLPRMDVDLVVTGLGLGLVIAPVSSAVLAFVPAARHGVASAAVVVARMMGMLLGISALTAWGFHRFHALTADLKPPLPFLMSKREFAAQMKIYDAALQDALRTEYREIFWITAGMCLLGALLALAAGARRDAPPEAPADGRIRASARHIGPEAGDDSATGDVPINELGNILGKEG</sequence>
<protein>
    <recommendedName>
        <fullName evidence="7">MFS-type drug efflux transporter P55</fullName>
    </recommendedName>
</protein>
<feature type="transmembrane region" description="Helical" evidence="8">
    <location>
        <begin position="47"/>
        <end position="65"/>
    </location>
</feature>
<evidence type="ECO:0000313" key="11">
    <source>
        <dbReference type="Proteomes" id="UP000198420"/>
    </source>
</evidence>
<dbReference type="SUPFAM" id="SSF103473">
    <property type="entry name" value="MFS general substrate transporter"/>
    <property type="match status" value="1"/>
</dbReference>
<evidence type="ECO:0000259" key="9">
    <source>
        <dbReference type="PROSITE" id="PS50850"/>
    </source>
</evidence>
<evidence type="ECO:0000256" key="3">
    <source>
        <dbReference type="ARBA" id="ARBA00022519"/>
    </source>
</evidence>
<feature type="transmembrane region" description="Helical" evidence="8">
    <location>
        <begin position="486"/>
        <end position="506"/>
    </location>
</feature>
<dbReference type="AlphaFoldDB" id="A0A238YF72"/>
<dbReference type="GO" id="GO:0022857">
    <property type="term" value="F:transmembrane transporter activity"/>
    <property type="evidence" value="ECO:0007669"/>
    <property type="project" value="InterPro"/>
</dbReference>
<evidence type="ECO:0000256" key="1">
    <source>
        <dbReference type="ARBA" id="ARBA00004429"/>
    </source>
</evidence>
<dbReference type="PANTHER" id="PTHR23501:SF191">
    <property type="entry name" value="VACUOLAR BASIC AMINO ACID TRANSPORTER 4"/>
    <property type="match status" value="1"/>
</dbReference>
<feature type="transmembrane region" description="Helical" evidence="8">
    <location>
        <begin position="217"/>
        <end position="235"/>
    </location>
</feature>
<feature type="domain" description="Major facilitator superfamily (MFS) profile" evidence="9">
    <location>
        <begin position="8"/>
        <end position="509"/>
    </location>
</feature>
<keyword evidence="3" id="KW-0997">Cell inner membrane</keyword>
<keyword evidence="3" id="KW-1003">Cell membrane</keyword>
<dbReference type="CDD" id="cd17321">
    <property type="entry name" value="MFS_MMR_MDR_like"/>
    <property type="match status" value="1"/>
</dbReference>
<dbReference type="Proteomes" id="UP000198420">
    <property type="component" value="Unassembled WGS sequence"/>
</dbReference>
<evidence type="ECO:0000256" key="7">
    <source>
        <dbReference type="ARBA" id="ARBA00044273"/>
    </source>
</evidence>
<feature type="transmembrane region" description="Helical" evidence="8">
    <location>
        <begin position="247"/>
        <end position="265"/>
    </location>
</feature>
<keyword evidence="6 8" id="KW-0472">Membrane</keyword>
<gene>
    <name evidence="10" type="ORF">SAMN06265355_105466</name>
</gene>
<dbReference type="Pfam" id="PF07690">
    <property type="entry name" value="MFS_1"/>
    <property type="match status" value="1"/>
</dbReference>
<evidence type="ECO:0000256" key="4">
    <source>
        <dbReference type="ARBA" id="ARBA00022692"/>
    </source>
</evidence>
<evidence type="ECO:0000256" key="8">
    <source>
        <dbReference type="SAM" id="Phobius"/>
    </source>
</evidence>
<feature type="transmembrane region" description="Helical" evidence="8">
    <location>
        <begin position="134"/>
        <end position="153"/>
    </location>
</feature>
<organism evidence="10 11">
    <name type="scientific">Actinomadura mexicana</name>
    <dbReference type="NCBI Taxonomy" id="134959"/>
    <lineage>
        <taxon>Bacteria</taxon>
        <taxon>Bacillati</taxon>
        <taxon>Actinomycetota</taxon>
        <taxon>Actinomycetes</taxon>
        <taxon>Streptosporangiales</taxon>
        <taxon>Thermomonosporaceae</taxon>
        <taxon>Actinomadura</taxon>
    </lineage>
</organism>
<dbReference type="InterPro" id="IPR020846">
    <property type="entry name" value="MFS_dom"/>
</dbReference>
<keyword evidence="4 8" id="KW-0812">Transmembrane</keyword>
<dbReference type="PROSITE" id="PS50850">
    <property type="entry name" value="MFS"/>
    <property type="match status" value="1"/>
</dbReference>
<proteinExistence type="predicted"/>
<feature type="transmembrane region" description="Helical" evidence="8">
    <location>
        <begin position="165"/>
        <end position="185"/>
    </location>
</feature>
<reference evidence="11" key="1">
    <citation type="submission" date="2017-06" db="EMBL/GenBank/DDBJ databases">
        <authorList>
            <person name="Varghese N."/>
            <person name="Submissions S."/>
        </authorList>
    </citation>
    <scope>NUCLEOTIDE SEQUENCE [LARGE SCALE GENOMIC DNA]</scope>
    <source>
        <strain evidence="11">DSM 44485</strain>
    </source>
</reference>
<feature type="transmembrane region" description="Helical" evidence="8">
    <location>
        <begin position="106"/>
        <end position="127"/>
    </location>
</feature>
<evidence type="ECO:0000256" key="6">
    <source>
        <dbReference type="ARBA" id="ARBA00023136"/>
    </source>
</evidence>
<evidence type="ECO:0000256" key="2">
    <source>
        <dbReference type="ARBA" id="ARBA00022448"/>
    </source>
</evidence>
<feature type="transmembrane region" description="Helical" evidence="8">
    <location>
        <begin position="388"/>
        <end position="409"/>
    </location>
</feature>
<dbReference type="PANTHER" id="PTHR23501">
    <property type="entry name" value="MAJOR FACILITATOR SUPERFAMILY"/>
    <property type="match status" value="1"/>
</dbReference>